<keyword evidence="2" id="KW-1185">Reference proteome</keyword>
<sequence length="181" mass="19139">MGRMIIDAATSLDGFWADARGRSVMRASDLHGSGLSGRLGDVCGAVVMSRRSFDLSGDPSWIGEAYAAQTPVFVVTDTPIASVPANGPPGLRFLGSYADAFAAARQAADDRAVLVVGEASALKAAMRTGEADEIWLRMTARTLGRGSALFEDGIPVENYFVSEMETTSDAVHMHLEKRIGA</sequence>
<dbReference type="EMBL" id="JACU01000014">
    <property type="protein sequence ID" value="KMS50833.1"/>
    <property type="molecule type" value="Genomic_DNA"/>
</dbReference>
<dbReference type="OrthoDB" id="9782335at2"/>
<gene>
    <name evidence="1" type="ORF">V474_05445</name>
</gene>
<proteinExistence type="predicted"/>
<dbReference type="InterPro" id="IPR024072">
    <property type="entry name" value="DHFR-like_dom_sf"/>
</dbReference>
<dbReference type="Gene3D" id="3.40.430.10">
    <property type="entry name" value="Dihydrofolate Reductase, subunit A"/>
    <property type="match status" value="1"/>
</dbReference>
<comment type="caution">
    <text evidence="1">The sequence shown here is derived from an EMBL/GenBank/DDBJ whole genome shotgun (WGS) entry which is preliminary data.</text>
</comment>
<reference evidence="1 2" key="1">
    <citation type="journal article" date="2015" name="G3 (Bethesda)">
        <title>Insights into Ongoing Evolution of the Hexachlorocyclohexane Catabolic Pathway from Comparative Genomics of Ten Sphingomonadaceae Strains.</title>
        <authorList>
            <person name="Pearce S.L."/>
            <person name="Oakeshott J.G."/>
            <person name="Pandey G."/>
        </authorList>
    </citation>
    <scope>NUCLEOTIDE SEQUENCE [LARGE SCALE GENOMIC DNA]</scope>
    <source>
        <strain evidence="1 2">LL02</strain>
    </source>
</reference>
<dbReference type="PATRIC" id="fig|1114963.3.peg.4734"/>
<dbReference type="Proteomes" id="UP000052268">
    <property type="component" value="Unassembled WGS sequence"/>
</dbReference>
<accession>A0A0J7XI56</accession>
<protein>
    <submittedName>
        <fullName evidence="1">Riboflavin biosynthesis protein RibD</fullName>
    </submittedName>
</protein>
<dbReference type="AlphaFoldDB" id="A0A0J7XI56"/>
<evidence type="ECO:0000313" key="1">
    <source>
        <dbReference type="EMBL" id="KMS50833.1"/>
    </source>
</evidence>
<organism evidence="1 2">
    <name type="scientific">Novosphingobium barchaimii LL02</name>
    <dbReference type="NCBI Taxonomy" id="1114963"/>
    <lineage>
        <taxon>Bacteria</taxon>
        <taxon>Pseudomonadati</taxon>
        <taxon>Pseudomonadota</taxon>
        <taxon>Alphaproteobacteria</taxon>
        <taxon>Sphingomonadales</taxon>
        <taxon>Sphingomonadaceae</taxon>
        <taxon>Novosphingobium</taxon>
    </lineage>
</organism>
<dbReference type="SUPFAM" id="SSF53597">
    <property type="entry name" value="Dihydrofolate reductase-like"/>
    <property type="match status" value="1"/>
</dbReference>
<name>A0A0J7XI56_9SPHN</name>
<evidence type="ECO:0000313" key="2">
    <source>
        <dbReference type="Proteomes" id="UP000052268"/>
    </source>
</evidence>